<feature type="region of interest" description="Disordered" evidence="1">
    <location>
        <begin position="1"/>
        <end position="71"/>
    </location>
</feature>
<dbReference type="AlphaFoldDB" id="A0A5J4YSY4"/>
<dbReference type="Pfam" id="PF04427">
    <property type="entry name" value="Brix"/>
    <property type="match status" value="1"/>
</dbReference>
<dbReference type="PANTHER" id="PTHR22734">
    <property type="entry name" value="U3 SMALL NUCLEOLAR RIBONUCLEOPROTEIN PROTEIN IMP4"/>
    <property type="match status" value="1"/>
</dbReference>
<dbReference type="GO" id="GO:0030687">
    <property type="term" value="C:preribosome, large subunit precursor"/>
    <property type="evidence" value="ECO:0007669"/>
    <property type="project" value="TreeGrafter"/>
</dbReference>
<protein>
    <submittedName>
        <fullName evidence="3">Brix domain-containing protein</fullName>
    </submittedName>
</protein>
<dbReference type="Proteomes" id="UP000324585">
    <property type="component" value="Unassembled WGS sequence"/>
</dbReference>
<keyword evidence="4" id="KW-1185">Reference proteome</keyword>
<dbReference type="Gene3D" id="3.40.50.10480">
    <property type="entry name" value="Probable brix-domain ribosomal biogenesis protein"/>
    <property type="match status" value="1"/>
</dbReference>
<dbReference type="InterPro" id="IPR044281">
    <property type="entry name" value="IMP4/RPF1"/>
</dbReference>
<dbReference type="EMBL" id="VRMN01000005">
    <property type="protein sequence ID" value="KAA8494020.1"/>
    <property type="molecule type" value="Genomic_DNA"/>
</dbReference>
<dbReference type="GO" id="GO:0000460">
    <property type="term" value="P:maturation of 5.8S rRNA"/>
    <property type="evidence" value="ECO:0007669"/>
    <property type="project" value="TreeGrafter"/>
</dbReference>
<feature type="domain" description="Brix" evidence="2">
    <location>
        <begin position="109"/>
        <end position="292"/>
    </location>
</feature>
<dbReference type="GO" id="GO:0000470">
    <property type="term" value="P:maturation of LSU-rRNA"/>
    <property type="evidence" value="ECO:0007669"/>
    <property type="project" value="TreeGrafter"/>
</dbReference>
<evidence type="ECO:0000256" key="1">
    <source>
        <dbReference type="SAM" id="MobiDB-lite"/>
    </source>
</evidence>
<dbReference type="OrthoDB" id="10253204at2759"/>
<evidence type="ECO:0000259" key="2">
    <source>
        <dbReference type="PROSITE" id="PS50833"/>
    </source>
</evidence>
<proteinExistence type="predicted"/>
<dbReference type="PROSITE" id="PS50833">
    <property type="entry name" value="BRIX"/>
    <property type="match status" value="1"/>
</dbReference>
<dbReference type="SMART" id="SM00879">
    <property type="entry name" value="Brix"/>
    <property type="match status" value="1"/>
</dbReference>
<accession>A0A5J4YSY4</accession>
<dbReference type="GO" id="GO:0005730">
    <property type="term" value="C:nucleolus"/>
    <property type="evidence" value="ECO:0007669"/>
    <property type="project" value="TreeGrafter"/>
</dbReference>
<dbReference type="GO" id="GO:0042134">
    <property type="term" value="F:rRNA primary transcript binding"/>
    <property type="evidence" value="ECO:0007669"/>
    <property type="project" value="InterPro"/>
</dbReference>
<name>A0A5J4YSY4_PORPP</name>
<dbReference type="PANTHER" id="PTHR22734:SF3">
    <property type="entry name" value="RIBOSOME PRODUCTION FACTOR 1"/>
    <property type="match status" value="1"/>
</dbReference>
<sequence>MKMKEKDGDGAVRTSRASQVNEVRNKAIRRGLIEKERTQKKRDKKQRQEERRQQRKALGESAPPKLVPDTIDNTREYDETLVTAEKSAVLEEQQLRDEFAAVFQGEQTPHVLITTGLKPKQVTYGFVQELLYVIPNSVYYERKSYDIKEVVKYSAMREFSDVLVVKDDHKQLTALIHIHLAAGPTAVYRLSSYIPARNIHGHGTKTSHQPELILNRFTTGIGHRVGRMLGALFPHEPNFKGRQVVTLHNQRDFIFFRFHRYMFNDKGSGARLQELGPRFTLRLQSMQRGAFDRDGEYEFVRQKKGSGSKLKFSM</sequence>
<evidence type="ECO:0000313" key="4">
    <source>
        <dbReference type="Proteomes" id="UP000324585"/>
    </source>
</evidence>
<dbReference type="SUPFAM" id="SSF52954">
    <property type="entry name" value="Class II aaRS ABD-related"/>
    <property type="match status" value="1"/>
</dbReference>
<evidence type="ECO:0000313" key="3">
    <source>
        <dbReference type="EMBL" id="KAA8494020.1"/>
    </source>
</evidence>
<gene>
    <name evidence="3" type="ORF">FVE85_3995</name>
</gene>
<dbReference type="OMA" id="AWIISNK"/>
<comment type="caution">
    <text evidence="3">The sequence shown here is derived from an EMBL/GenBank/DDBJ whole genome shotgun (WGS) entry which is preliminary data.</text>
</comment>
<feature type="compositionally biased region" description="Basic and acidic residues" evidence="1">
    <location>
        <begin position="1"/>
        <end position="10"/>
    </location>
</feature>
<dbReference type="InterPro" id="IPR007109">
    <property type="entry name" value="Brix"/>
</dbReference>
<reference evidence="4" key="1">
    <citation type="journal article" date="2019" name="Nat. Commun.">
        <title>Expansion of phycobilisome linker gene families in mesophilic red algae.</title>
        <authorList>
            <person name="Lee J."/>
            <person name="Kim D."/>
            <person name="Bhattacharya D."/>
            <person name="Yoon H.S."/>
        </authorList>
    </citation>
    <scope>NUCLEOTIDE SEQUENCE [LARGE SCALE GENOMIC DNA]</scope>
    <source>
        <strain evidence="4">CCMP 1328</strain>
    </source>
</reference>
<organism evidence="3 4">
    <name type="scientific">Porphyridium purpureum</name>
    <name type="common">Red alga</name>
    <name type="synonym">Porphyridium cruentum</name>
    <dbReference type="NCBI Taxonomy" id="35688"/>
    <lineage>
        <taxon>Eukaryota</taxon>
        <taxon>Rhodophyta</taxon>
        <taxon>Bangiophyceae</taxon>
        <taxon>Porphyridiales</taxon>
        <taxon>Porphyridiaceae</taxon>
        <taxon>Porphyridium</taxon>
    </lineage>
</organism>